<dbReference type="GO" id="GO:0006886">
    <property type="term" value="P:intracellular protein transport"/>
    <property type="evidence" value="ECO:0007669"/>
    <property type="project" value="InterPro"/>
</dbReference>
<reference evidence="7" key="1">
    <citation type="submission" date="2021-02" db="EMBL/GenBank/DDBJ databases">
        <authorList>
            <person name="Nowell W R."/>
        </authorList>
    </citation>
    <scope>NUCLEOTIDE SEQUENCE</scope>
</reference>
<dbReference type="PANTHER" id="PTHR30612:SF0">
    <property type="entry name" value="CHLOROPLAST PROTEIN-TRANSPORTING ATPASE"/>
    <property type="match status" value="1"/>
</dbReference>
<dbReference type="GO" id="GO:0005524">
    <property type="term" value="F:ATP binding"/>
    <property type="evidence" value="ECO:0007669"/>
    <property type="project" value="InterPro"/>
</dbReference>
<dbReference type="GO" id="GO:0017038">
    <property type="term" value="P:protein import"/>
    <property type="evidence" value="ECO:0007669"/>
    <property type="project" value="InterPro"/>
</dbReference>
<evidence type="ECO:0000259" key="5">
    <source>
        <dbReference type="PROSITE" id="PS51194"/>
    </source>
</evidence>
<feature type="domain" description="SecA family profile" evidence="6">
    <location>
        <begin position="1676"/>
        <end position="2320"/>
    </location>
</feature>
<protein>
    <recommendedName>
        <fullName evidence="10">Protein translocase subunit SecA</fullName>
    </recommendedName>
</protein>
<evidence type="ECO:0008006" key="10">
    <source>
        <dbReference type="Google" id="ProtNLM"/>
    </source>
</evidence>
<evidence type="ECO:0000313" key="7">
    <source>
        <dbReference type="EMBL" id="CAF0932573.1"/>
    </source>
</evidence>
<dbReference type="Pfam" id="PF07517">
    <property type="entry name" value="SecA_DEAD"/>
    <property type="match status" value="1"/>
</dbReference>
<feature type="coiled-coil region" evidence="4">
    <location>
        <begin position="1649"/>
        <end position="1687"/>
    </location>
</feature>
<keyword evidence="9" id="KW-1185">Reference proteome</keyword>
<dbReference type="InterPro" id="IPR000185">
    <property type="entry name" value="SecA"/>
</dbReference>
<dbReference type="SUPFAM" id="SSF52540">
    <property type="entry name" value="P-loop containing nucleoside triphosphate hydrolases"/>
    <property type="match status" value="2"/>
</dbReference>
<evidence type="ECO:0000256" key="1">
    <source>
        <dbReference type="ARBA" id="ARBA00022490"/>
    </source>
</evidence>
<organism evidence="7 9">
    <name type="scientific">Didymodactylos carnosus</name>
    <dbReference type="NCBI Taxonomy" id="1234261"/>
    <lineage>
        <taxon>Eukaryota</taxon>
        <taxon>Metazoa</taxon>
        <taxon>Spiralia</taxon>
        <taxon>Gnathifera</taxon>
        <taxon>Rotifera</taxon>
        <taxon>Eurotatoria</taxon>
        <taxon>Bdelloidea</taxon>
        <taxon>Philodinida</taxon>
        <taxon>Philodinidae</taxon>
        <taxon>Didymodactylos</taxon>
    </lineage>
</organism>
<sequence length="3194" mass="377941">MPENPIEIDYNKNVCQIRLITRPMNYSDRMKVENGYQIIIFKETENTFQIYFRDQNHGEILNRLLEEKLVEILPKLEYDQEIVLSKEEDKRTYQMIYEQVQLNHGFTKYSFKQIQSFEKSREMFQEKLTELNKYLLMKFKEVLEKKLTELNEDLLVKFKEVCEEKVTEQDKDLLTEFKEVYEKKLTELNKDVLAKFKEVYEKKLTDLHKDLLMKFKEECEEILTKLKKDLLTKFEEVFEEKLTELNKDLLPKFKEYIDNEIKLILDSQLPEFWSLRLSPILNNLKITLEIEEKFPDDFTLTSLDSIKQSDLTTSDPFEILNKIIENLLSKNKQNAFLDFYRCLSIFDDLLTKIFNGEFEGSINDLSKDLSSKFMKMSQFFLDYLEKYSLITISGVRNINYNGTDDHIKQILNKLKTSYQNLEKCPLKKVSTDELRTNDHFQDEILFAQHDAKKFQVKYRTLIGKKIDYFIVNEDENKVLFDLLKRQINDNTASDDDDELYSLIKSKNGLIYKNQFLFDEEILVEIFFKRIMNNVDKIPINIVNDYLSSFELILKNSKLNFDLLVLFDEYFRNQFEKIKNDELKELFEPLIILINEQYENLIKKIKVGFTCLMFYVEQKNRILNVTWKYLINHRQNKGPQSITLEKNQLHRIFDEIQTIFECNQFQLKDLIDCYQTLNKSFIQRPFISLQTFENQLKILQFKARIFVQNIDFVKNCPIKDLFIELNNHLNKNQTINHTLIFDLLSNVLKQQQSFDPLHYESTMKKILLNLRINHEEFNLEFLSKIEKKVKINEKSLSRKKDYLSWIIERIETEAMNRYNQQLDKYKEKRKQINHLMQEIIDLFWSNISMSDLLNKEREKIYLHLNIEKLLQLSNEDPQSILNGLLTKMKELQTNSNKKQFTNKMHQYLNKEINQQLNSSQYKIVVPIEWTTEIQSKISNILRANYTIENSEMILDELSILFEISISYFEDKSVFDKFCQSYAKLFKYFSWRLHEYQPKSRRQTIDQAIQRFSSSMKKFKMKLDHLSIDKIQRILDARVKEYKEFCQFETFYYLRTHDNQLQQELNYLQSENQVESISADQMRHYWSKKLQQSMFKDDNQSITKLANEIFQTINEKIFTEKVQFDKETESTHANDASLIEEQLPELRKEDKAKIKINLEDQIRALKHISEDVIRQEEKWENRIKLIQYFEKIKTKLIEDYFKSIYEQQSDKSTDYQTFRNSTNTKNVEEILTETDVDEWNRQIDDFKVYQFTIDLLKIYELNVDVLQQQYDFIEKSMGEQQDDESIKNKWSTEVKENEDLMNIVEFIQKYSTKTSHIGDYQTSLEHLTIQFINDIKAIHDIKSSVDALHFFNGFERFEKMAEIFKRKFFSSSKSKKIPLHKVSDFFYLISNVNDFQLALDLIENSKIDNWLLYLNVMKIQFDLNSLFHRYLDELDLNHLIVENLDHLDESIEIKYNEIAKQYQTSLNTISNTIKSIELNPNLKPNEKEMFFEFLRIQFSLELKKPANNLIHPNDLEKFFNKYLIKFKILKKVISSLNNTSMDFNDQLIIGQIRLKSLNNLLRYLTRFWIIEQLELDRKVRENEVIQIIQYLELIETSYSEEKMRLLIGLVQMTCKDESIIPQIVIDLLMNISNNEWDFDLKISQIMETTEMSEWEKKIEHYMKEKRSKMRDLKELIHLMRQDKNNLNQSIKDYLNSPKILEDLESLFKKLNHHLDDDIKKPVRDWDNTDIARWATKMKGNQLLSNKESVQNAILIVSQGIHLFTGKKFRLRETQIIALWLYLNPDLNKTNVGCLGQISTGEGKSVIVAALAAIKALSVHRVDIITSSSVLAIRDAKEFRLFYQMFHLQVSNNCDSLCEQGDGQRSAEEIRKSRYYNNFGPVDIIYGECSCFERDILLTEFHKNDPTQNIVSNRLTENSVCTVIIDEVDSMLLDKAGMVLYLSHNIDTLKTFEKIFISIWQTVNQPTFDQINKTLMDDDLIQAVSEIILEQIEHKVIEIPEYDSNNCDYINMKMFVKRRMSVWIRSAFHVKEMIPNDAYIVTKDASENSSKSEVKITVMDKDTGTEQLSTRWSNGVHQFLQLKHTRRLTPESLKAVFMSNMSFFKRYKHNIVGLTGSLGSSDEQNLLNKVYQLRFFELPRYKSELFRELTGSVHTDQNTRLEAIKNALNREIQLKSINGDRRRAVLIISENVKSVLILKEYLANSYPNAKVYKSAYEKFQIDQLHPGDVIIATNLAGRGTDLDTSRTLEDNGGLHVIVTYLPTNIRIEMQAFGRTARKGNKGTGEYIILNRLGLSIQQLKQWRNLQEKERLETFLTHDLPKIKIEEDLLHGFDDGEVSCIGFGTLYQKIEEKFLSNSSRFYYGSEYVQYQLNSLKNRWAFWLDSMTEQINMINIIGTKKIIEQFHQFQSSIERDLARNAFKCLMIEPAELIKLGKYYRDNEDWSKASMCYEEAMKDKFYSFANYYRSSCIQNINYGQGISSKRQFKRSLNQLKLSIDKEMSFLQNAAQIVFEIDEKNRQLGFANYGNEYDKQVKEKLTIWNIFSATIFNVNGTSIDWKDLTTVKYLCDENKAKKLFKQLQEKKLIKPTRISYKFKEQVELPSIFNNKTTKDKLCSYLKQKLEERKKPGRHLNELSYEMFKNDLIELEIFLPCLPHFIKLIQENGFVQPIATQEEDRLLILKRFVEEELMEKSFPTAKDNLKGTLFECLKEMSNEKLFKGKKTEFFDEIKRLFKLKNQTHLSENELDKFYEFLQGKSLIESIDQYSVIKEKIVRKNKEIKNDYCYANLYDFERYYTDEFQQFDLIFRKNFLRAILIEQEFDTDISCFALRDTVDSTNFELFTTQDEAIDYLWNYLRANSLIKSPSVNIGWIDSDEVKTKLEDIRREIRWFLKDEWKNELEEAVNSVYNIIDQTVGEIKKLPTDKTIASYLEIKTNYFLNQKKHVPEALDEFIELAFDVIFQLQEKKEPPKWYEIAAVIALGVVQVVAGVMAKMFIPVAGQLIGEFLISTGCDDILFGVRCAIAGDFSWEKYWQHKKQSMLTSALTSVVFVGVSFLKNSKKLESVRKAFGYQKLTGAKKLHTAATKLGKTANISKYVGKEIVKTLAQTGLSELASMGIDSMLENISEFYEKQLTQSIRDSINEKWNTIASEMKEIFRLCEGKDQSLAIINDVSIENYKIYPKKNFSEILQVFVVQSCKV</sequence>
<dbReference type="InterPro" id="IPR011115">
    <property type="entry name" value="SecA_DEAD"/>
</dbReference>
<keyword evidence="3" id="KW-0811">Translocation</keyword>
<evidence type="ECO:0000256" key="2">
    <source>
        <dbReference type="ARBA" id="ARBA00022927"/>
    </source>
</evidence>
<keyword evidence="2" id="KW-0813">Transport</keyword>
<dbReference type="EMBL" id="CAJNOQ010002004">
    <property type="protein sequence ID" value="CAF0932573.1"/>
    <property type="molecule type" value="Genomic_DNA"/>
</dbReference>
<feature type="coiled-coil region" evidence="4">
    <location>
        <begin position="807"/>
        <end position="837"/>
    </location>
</feature>
<evidence type="ECO:0000256" key="4">
    <source>
        <dbReference type="SAM" id="Coils"/>
    </source>
</evidence>
<evidence type="ECO:0000313" key="8">
    <source>
        <dbReference type="EMBL" id="CAF3710300.1"/>
    </source>
</evidence>
<evidence type="ECO:0000256" key="3">
    <source>
        <dbReference type="ARBA" id="ARBA00023010"/>
    </source>
</evidence>
<dbReference type="OrthoDB" id="7128572at2759"/>
<dbReference type="Gene3D" id="3.40.50.300">
    <property type="entry name" value="P-loop containing nucleotide triphosphate hydrolases"/>
    <property type="match status" value="2"/>
</dbReference>
<dbReference type="Proteomes" id="UP000663829">
    <property type="component" value="Unassembled WGS sequence"/>
</dbReference>
<dbReference type="Gene3D" id="3.90.1440.10">
    <property type="entry name" value="SecA, preprotein cross-linking domain"/>
    <property type="match status" value="1"/>
</dbReference>
<dbReference type="EMBL" id="CAJOBC010002004">
    <property type="protein sequence ID" value="CAF3710300.1"/>
    <property type="molecule type" value="Genomic_DNA"/>
</dbReference>
<keyword evidence="1" id="KW-0963">Cytoplasm</keyword>
<dbReference type="PROSITE" id="PS51196">
    <property type="entry name" value="SECA_MOTOR_DEAD"/>
    <property type="match status" value="1"/>
</dbReference>
<comment type="caution">
    <text evidence="7">The sequence shown here is derived from an EMBL/GenBank/DDBJ whole genome shotgun (WGS) entry which is preliminary data.</text>
</comment>
<feature type="domain" description="Helicase C-terminal" evidence="5">
    <location>
        <begin position="2166"/>
        <end position="2310"/>
    </location>
</feature>
<gene>
    <name evidence="7" type="ORF">GPM918_LOCUS10265</name>
    <name evidence="8" type="ORF">SRO942_LOCUS10266</name>
</gene>
<dbReference type="PANTHER" id="PTHR30612">
    <property type="entry name" value="SECA INNER MEMBRANE COMPONENT OF SEC PROTEIN SECRETION SYSTEM"/>
    <property type="match status" value="1"/>
</dbReference>
<name>A0A814BRY8_9BILA</name>
<dbReference type="GO" id="GO:0016020">
    <property type="term" value="C:membrane"/>
    <property type="evidence" value="ECO:0007669"/>
    <property type="project" value="InterPro"/>
</dbReference>
<dbReference type="InterPro" id="IPR027417">
    <property type="entry name" value="P-loop_NTPase"/>
</dbReference>
<dbReference type="InterPro" id="IPR001650">
    <property type="entry name" value="Helicase_C-like"/>
</dbReference>
<dbReference type="InterPro" id="IPR014018">
    <property type="entry name" value="SecA_motor_DEAD"/>
</dbReference>
<dbReference type="PROSITE" id="PS51194">
    <property type="entry name" value="HELICASE_CTER"/>
    <property type="match status" value="1"/>
</dbReference>
<dbReference type="GO" id="GO:0006605">
    <property type="term" value="P:protein targeting"/>
    <property type="evidence" value="ECO:0007669"/>
    <property type="project" value="InterPro"/>
</dbReference>
<accession>A0A814BRY8</accession>
<keyword evidence="4" id="KW-0175">Coiled coil</keyword>
<dbReference type="Proteomes" id="UP000681722">
    <property type="component" value="Unassembled WGS sequence"/>
</dbReference>
<evidence type="ECO:0000259" key="6">
    <source>
        <dbReference type="PROSITE" id="PS51196"/>
    </source>
</evidence>
<proteinExistence type="predicted"/>
<keyword evidence="2" id="KW-0653">Protein transport</keyword>
<evidence type="ECO:0000313" key="9">
    <source>
        <dbReference type="Proteomes" id="UP000663829"/>
    </source>
</evidence>